<dbReference type="AlphaFoldDB" id="A0A9X2IDI8"/>
<dbReference type="InterPro" id="IPR038729">
    <property type="entry name" value="Rad50/SbcC_AAA"/>
</dbReference>
<dbReference type="InterPro" id="IPR027417">
    <property type="entry name" value="P-loop_NTPase"/>
</dbReference>
<evidence type="ECO:0000259" key="6">
    <source>
        <dbReference type="Pfam" id="PF13476"/>
    </source>
</evidence>
<reference evidence="7" key="1">
    <citation type="submission" date="2022-05" db="EMBL/GenBank/DDBJ databases">
        <authorList>
            <person name="Tuo L."/>
        </authorList>
    </citation>
    <scope>NUCLEOTIDE SEQUENCE</scope>
    <source>
        <strain evidence="7">BSK12Z-4</strain>
    </source>
</reference>
<feature type="region of interest" description="Disordered" evidence="5">
    <location>
        <begin position="267"/>
        <end position="293"/>
    </location>
</feature>
<evidence type="ECO:0000313" key="7">
    <source>
        <dbReference type="EMBL" id="MCM0619073.1"/>
    </source>
</evidence>
<dbReference type="GO" id="GO:0006302">
    <property type="term" value="P:double-strand break repair"/>
    <property type="evidence" value="ECO:0007669"/>
    <property type="project" value="InterPro"/>
</dbReference>
<comment type="similarity">
    <text evidence="1">Belongs to the SMC family. SbcC subfamily.</text>
</comment>
<dbReference type="PANTHER" id="PTHR32114">
    <property type="entry name" value="ABC TRANSPORTER ABCH.3"/>
    <property type="match status" value="1"/>
</dbReference>
<name>A0A9X2IDI8_9ACTN</name>
<feature type="coiled-coil region" evidence="4">
    <location>
        <begin position="607"/>
        <end position="655"/>
    </location>
</feature>
<sequence length="1035" mass="110371">MRLHHLRVTAFGPFADTVEIDLDRLSEAGLFLLTGPTGAGKTSVLDAVCFALYGQVPGDRNAAKRLRSDHAAPGARPEVTLEATLAGRRFRLVRSPAWERPKRRGTGTTPEQASVSVSELVDGAWMTLSTRLDEAGQLVTGLVGMNAGQFTQVAMLPQGRFQAFLRASSAERQKLLQELFRTGRFDRVEKWLVEERTTLRRRSEAVHDEVADRVSRLSEAAATALPGGWDLHDLGPEADAGTLLPWAVALRTTAAERLGAATTRVAEHAATEQDARTALEEARTAAEQGGRRAAALAEEARLAAAAPAREADRQAREAARRAAPVVVLADVERRASAALAAAETEAAAAVARALAHLRQSPGEDHVDAALESGLVDVGHALAGLRPLEQRAARLAAASARFGDLGRERRDLLERTQDLAAEAEDLPVRRVAAQESVAEAERAAVVLESAEKSLAELRERQRARVAAAGLVEEHEAAHTRWLGAREAVQSARERLLEVREERVSTMAAELAVGLAVGSSCPVCGSCEHPHKAVRPHGVADAAAEKAAQRALDDRNGEEAGVAEHVRNLASRRDRALALAGDLDAETLATRVVEAQEQVAAARAGSAALAAARERLQTLETRLEAVRTEGATAREQLVAVTSERQSCSREIADLEGELAVGLTTAERVLEGRTPQPEDGVLDLALPFDEPDQDDAGPAEAARLRRLTRDLEARRSGLETARSARARLVRERAACATAQEDLARELAEHAFEDAGQAREAALPEAECRAIDERLAAHATSSGGVAEVLAELGREGASVPEPEALAGLAATHREQHRLLEEARVAAQRATQQCGRLTELIGLLEERLDAWAPVRAEHALVSRVAAFAEGKSADNALRMRLSAFVLAYRLSQVVSAANARLGAMTDHRFALEHTGERGAGETRGGLSLLVRDDWSGEARDPATLSGGETFVVSLALALGLADVITAEAGGTSLETLFVDEGFGSLDAETLEDVLGILDSLREGGRVVGVVSHVTEMRDRIPARLAVHKTRTGSAVELQGV</sequence>
<feature type="compositionally biased region" description="Basic and acidic residues" evidence="5">
    <location>
        <begin position="267"/>
        <end position="284"/>
    </location>
</feature>
<dbReference type="RefSeq" id="WP_250825972.1">
    <property type="nucleotide sequence ID" value="NZ_JAMOIL010000001.1"/>
</dbReference>
<keyword evidence="8" id="KW-1185">Reference proteome</keyword>
<dbReference type="SUPFAM" id="SSF52540">
    <property type="entry name" value="P-loop containing nucleoside triphosphate hydrolases"/>
    <property type="match status" value="1"/>
</dbReference>
<evidence type="ECO:0000256" key="4">
    <source>
        <dbReference type="SAM" id="Coils"/>
    </source>
</evidence>
<dbReference type="Pfam" id="PF13558">
    <property type="entry name" value="SbcC_Walker_B"/>
    <property type="match status" value="1"/>
</dbReference>
<evidence type="ECO:0000256" key="3">
    <source>
        <dbReference type="ARBA" id="ARBA00013368"/>
    </source>
</evidence>
<proteinExistence type="inferred from homology"/>
<evidence type="ECO:0000256" key="2">
    <source>
        <dbReference type="ARBA" id="ARBA00011322"/>
    </source>
</evidence>
<gene>
    <name evidence="7" type="ORF">M8330_02040</name>
</gene>
<evidence type="ECO:0000256" key="5">
    <source>
        <dbReference type="SAM" id="MobiDB-lite"/>
    </source>
</evidence>
<accession>A0A9X2IDI8</accession>
<dbReference type="Proteomes" id="UP001139485">
    <property type="component" value="Unassembled WGS sequence"/>
</dbReference>
<protein>
    <recommendedName>
        <fullName evidence="3">Nuclease SbcCD subunit C</fullName>
    </recommendedName>
</protein>
<feature type="domain" description="Rad50/SbcC-type AAA" evidence="6">
    <location>
        <begin position="6"/>
        <end position="181"/>
    </location>
</feature>
<comment type="subunit">
    <text evidence="2">Heterodimer of SbcC and SbcD.</text>
</comment>
<keyword evidence="4" id="KW-0175">Coiled coil</keyword>
<dbReference type="PANTHER" id="PTHR32114:SF2">
    <property type="entry name" value="ABC TRANSPORTER ABCH.3"/>
    <property type="match status" value="1"/>
</dbReference>
<dbReference type="EMBL" id="JAMOIL010000001">
    <property type="protein sequence ID" value="MCM0619073.1"/>
    <property type="molecule type" value="Genomic_DNA"/>
</dbReference>
<organism evidence="7 8">
    <name type="scientific">Nocardioides bruguierae</name>
    <dbReference type="NCBI Taxonomy" id="2945102"/>
    <lineage>
        <taxon>Bacteria</taxon>
        <taxon>Bacillati</taxon>
        <taxon>Actinomycetota</taxon>
        <taxon>Actinomycetes</taxon>
        <taxon>Propionibacteriales</taxon>
        <taxon>Nocardioidaceae</taxon>
        <taxon>Nocardioides</taxon>
    </lineage>
</organism>
<dbReference type="Gene3D" id="3.40.50.300">
    <property type="entry name" value="P-loop containing nucleotide triphosphate hydrolases"/>
    <property type="match status" value="2"/>
</dbReference>
<dbReference type="Pfam" id="PF13476">
    <property type="entry name" value="AAA_23"/>
    <property type="match status" value="1"/>
</dbReference>
<evidence type="ECO:0000256" key="1">
    <source>
        <dbReference type="ARBA" id="ARBA00006930"/>
    </source>
</evidence>
<evidence type="ECO:0000313" key="8">
    <source>
        <dbReference type="Proteomes" id="UP001139485"/>
    </source>
</evidence>
<comment type="caution">
    <text evidence="7">The sequence shown here is derived from an EMBL/GenBank/DDBJ whole genome shotgun (WGS) entry which is preliminary data.</text>
</comment>
<dbReference type="GO" id="GO:0016887">
    <property type="term" value="F:ATP hydrolysis activity"/>
    <property type="evidence" value="ECO:0007669"/>
    <property type="project" value="InterPro"/>
</dbReference>